<organism evidence="2 3">
    <name type="scientific">Ruegeria sediminis</name>
    <dbReference type="NCBI Taxonomy" id="2583820"/>
    <lineage>
        <taxon>Bacteria</taxon>
        <taxon>Pseudomonadati</taxon>
        <taxon>Pseudomonadota</taxon>
        <taxon>Alphaproteobacteria</taxon>
        <taxon>Rhodobacterales</taxon>
        <taxon>Roseobacteraceae</taxon>
        <taxon>Ruegeria</taxon>
    </lineage>
</organism>
<evidence type="ECO:0000256" key="1">
    <source>
        <dbReference type="SAM" id="MobiDB-lite"/>
    </source>
</evidence>
<feature type="region of interest" description="Disordered" evidence="1">
    <location>
        <begin position="39"/>
        <end position="62"/>
    </location>
</feature>
<proteinExistence type="predicted"/>
<dbReference type="Proteomes" id="UP001193035">
    <property type="component" value="Unassembled WGS sequence"/>
</dbReference>
<evidence type="ECO:0000313" key="3">
    <source>
        <dbReference type="Proteomes" id="UP001193035"/>
    </source>
</evidence>
<sequence length="62" mass="6621">MKPETESPALTMTGIKSACDKAPAGPKKDAALRHYRAAEKARTAKKHTEMNKELGAAKQALA</sequence>
<keyword evidence="3" id="KW-1185">Reference proteome</keyword>
<gene>
    <name evidence="2" type="ORF">FGK63_15640</name>
</gene>
<evidence type="ECO:0000313" key="2">
    <source>
        <dbReference type="EMBL" id="TMV06592.1"/>
    </source>
</evidence>
<feature type="compositionally biased region" description="Basic and acidic residues" evidence="1">
    <location>
        <begin position="39"/>
        <end position="52"/>
    </location>
</feature>
<comment type="caution">
    <text evidence="2">The sequence shown here is derived from an EMBL/GenBank/DDBJ whole genome shotgun (WGS) entry which is preliminary data.</text>
</comment>
<dbReference type="EMBL" id="VCPD01000005">
    <property type="protein sequence ID" value="TMV06592.1"/>
    <property type="molecule type" value="Genomic_DNA"/>
</dbReference>
<name>A0ABY2WWB6_9RHOB</name>
<reference evidence="2 3" key="1">
    <citation type="submission" date="2019-05" db="EMBL/GenBank/DDBJ databases">
        <title>Ruegeria sp. nov., isolated from tidal flat.</title>
        <authorList>
            <person name="Kim W."/>
        </authorList>
    </citation>
    <scope>NUCLEOTIDE SEQUENCE [LARGE SCALE GENOMIC DNA]</scope>
    <source>
        <strain evidence="2 3">CAU 1488</strain>
    </source>
</reference>
<protein>
    <submittedName>
        <fullName evidence="2">Uncharacterized protein</fullName>
    </submittedName>
</protein>
<feature type="region of interest" description="Disordered" evidence="1">
    <location>
        <begin position="1"/>
        <end position="27"/>
    </location>
</feature>
<accession>A0ABY2WWB6</accession>